<sequence length="131" mass="14570">MNRKGFTLIELLLVITLIGMLFSVSLPVSYSMYQRYQASLKAEKVLALVSSLRRESFLYGQERLIQARDGKMLVDGREVDGLGDLFIQMVSPIKFYRMGTTSGGEIKIYADNNTFLVIVQAPLGGLTLKAA</sequence>
<dbReference type="AlphaFoldDB" id="A0A953JFS9"/>
<dbReference type="InterPro" id="IPR045584">
    <property type="entry name" value="Pilin-like"/>
</dbReference>
<evidence type="ECO:0000313" key="2">
    <source>
        <dbReference type="Proteomes" id="UP000705867"/>
    </source>
</evidence>
<organism evidence="1 2">
    <name type="scientific">Candidatus Nitrobium versatile</name>
    <dbReference type="NCBI Taxonomy" id="2884831"/>
    <lineage>
        <taxon>Bacteria</taxon>
        <taxon>Pseudomonadati</taxon>
        <taxon>Nitrospirota</taxon>
        <taxon>Nitrospiria</taxon>
        <taxon>Nitrospirales</taxon>
        <taxon>Nitrospiraceae</taxon>
        <taxon>Candidatus Nitrobium</taxon>
    </lineage>
</organism>
<reference evidence="1" key="1">
    <citation type="journal article" date="2021" name="bioRxiv">
        <title>Unraveling nitrogen, sulfur and carbon metabolic pathways and microbial community transcriptional responses to substrate deprivation and toxicity stresses in a bioreactor mimicking anoxic brackish coastal sediment conditions.</title>
        <authorList>
            <person name="Martins P.D."/>
            <person name="Echeveste M.J."/>
            <person name="Arshad A."/>
            <person name="Kurth J."/>
            <person name="Ouboter H."/>
            <person name="Jetten M.S.M."/>
            <person name="Welte C.U."/>
        </authorList>
    </citation>
    <scope>NUCLEOTIDE SEQUENCE</scope>
    <source>
        <strain evidence="1">MAG_39</strain>
    </source>
</reference>
<evidence type="ECO:0000313" key="1">
    <source>
        <dbReference type="EMBL" id="MBZ0157011.1"/>
    </source>
</evidence>
<dbReference type="Pfam" id="PF07963">
    <property type="entry name" value="N_methyl"/>
    <property type="match status" value="1"/>
</dbReference>
<accession>A0A953JFS9</accession>
<dbReference type="NCBIfam" id="TIGR02532">
    <property type="entry name" value="IV_pilin_GFxxxE"/>
    <property type="match status" value="1"/>
</dbReference>
<proteinExistence type="predicted"/>
<dbReference type="Gene3D" id="3.30.700.10">
    <property type="entry name" value="Glycoprotein, Type 4 Pilin"/>
    <property type="match status" value="1"/>
</dbReference>
<dbReference type="Proteomes" id="UP000705867">
    <property type="component" value="Unassembled WGS sequence"/>
</dbReference>
<dbReference type="InterPro" id="IPR012902">
    <property type="entry name" value="N_methyl_site"/>
</dbReference>
<dbReference type="SUPFAM" id="SSF54523">
    <property type="entry name" value="Pili subunits"/>
    <property type="match status" value="1"/>
</dbReference>
<protein>
    <submittedName>
        <fullName evidence="1">Type II secretion system GspH family protein</fullName>
    </submittedName>
</protein>
<reference evidence="1" key="2">
    <citation type="submission" date="2021-08" db="EMBL/GenBank/DDBJ databases">
        <authorList>
            <person name="Dalcin Martins P."/>
        </authorList>
    </citation>
    <scope>NUCLEOTIDE SEQUENCE</scope>
    <source>
        <strain evidence="1">MAG_39</strain>
    </source>
</reference>
<dbReference type="EMBL" id="JAIOIV010000100">
    <property type="protein sequence ID" value="MBZ0157011.1"/>
    <property type="molecule type" value="Genomic_DNA"/>
</dbReference>
<comment type="caution">
    <text evidence="1">The sequence shown here is derived from an EMBL/GenBank/DDBJ whole genome shotgun (WGS) entry which is preliminary data.</text>
</comment>
<gene>
    <name evidence="1" type="ORF">K8I29_12475</name>
</gene>
<dbReference type="PROSITE" id="PS00409">
    <property type="entry name" value="PROKAR_NTER_METHYL"/>
    <property type="match status" value="1"/>
</dbReference>
<name>A0A953JFS9_9BACT</name>